<feature type="domain" description="Pectinesterase inhibitor" evidence="4">
    <location>
        <begin position="1"/>
        <end position="154"/>
    </location>
</feature>
<evidence type="ECO:0000256" key="1">
    <source>
        <dbReference type="ARBA" id="ARBA00022729"/>
    </source>
</evidence>
<dbReference type="AlphaFoldDB" id="A0A5P1EF91"/>
<dbReference type="InterPro" id="IPR035513">
    <property type="entry name" value="Invertase/methylesterase_inhib"/>
</dbReference>
<evidence type="ECO:0000313" key="5">
    <source>
        <dbReference type="EMBL" id="ONK63371.1"/>
    </source>
</evidence>
<dbReference type="Gene3D" id="1.20.140.40">
    <property type="entry name" value="Invertase/pectin methylesterase inhibitor family protein"/>
    <property type="match status" value="1"/>
</dbReference>
<dbReference type="GO" id="GO:0004857">
    <property type="term" value="F:enzyme inhibitor activity"/>
    <property type="evidence" value="ECO:0007669"/>
    <property type="project" value="InterPro"/>
</dbReference>
<dbReference type="EMBL" id="CM007387">
    <property type="protein sequence ID" value="ONK63371.1"/>
    <property type="molecule type" value="Genomic_DNA"/>
</dbReference>
<dbReference type="InterPro" id="IPR006501">
    <property type="entry name" value="Pectinesterase_inhib_dom"/>
</dbReference>
<evidence type="ECO:0000313" key="6">
    <source>
        <dbReference type="Proteomes" id="UP000243459"/>
    </source>
</evidence>
<keyword evidence="1" id="KW-0732">Signal</keyword>
<evidence type="ECO:0000256" key="3">
    <source>
        <dbReference type="ARBA" id="ARBA00038471"/>
    </source>
</evidence>
<reference evidence="6" key="1">
    <citation type="journal article" date="2017" name="Nat. Commun.">
        <title>The asparagus genome sheds light on the origin and evolution of a young Y chromosome.</title>
        <authorList>
            <person name="Harkess A."/>
            <person name="Zhou J."/>
            <person name="Xu C."/>
            <person name="Bowers J.E."/>
            <person name="Van der Hulst R."/>
            <person name="Ayyampalayam S."/>
            <person name="Mercati F."/>
            <person name="Riccardi P."/>
            <person name="McKain M.R."/>
            <person name="Kakrana A."/>
            <person name="Tang H."/>
            <person name="Ray J."/>
            <person name="Groenendijk J."/>
            <person name="Arikit S."/>
            <person name="Mathioni S.M."/>
            <person name="Nakano M."/>
            <person name="Shan H."/>
            <person name="Telgmann-Rauber A."/>
            <person name="Kanno A."/>
            <person name="Yue Z."/>
            <person name="Chen H."/>
            <person name="Li W."/>
            <person name="Chen Y."/>
            <person name="Xu X."/>
            <person name="Zhang Y."/>
            <person name="Luo S."/>
            <person name="Chen H."/>
            <person name="Gao J."/>
            <person name="Mao Z."/>
            <person name="Pires J.C."/>
            <person name="Luo M."/>
            <person name="Kudrna D."/>
            <person name="Wing R.A."/>
            <person name="Meyers B.C."/>
            <person name="Yi K."/>
            <person name="Kong H."/>
            <person name="Lavrijsen P."/>
            <person name="Sunseri F."/>
            <person name="Falavigna A."/>
            <person name="Ye Y."/>
            <person name="Leebens-Mack J.H."/>
            <person name="Chen G."/>
        </authorList>
    </citation>
    <scope>NUCLEOTIDE SEQUENCE [LARGE SCALE GENOMIC DNA]</scope>
    <source>
        <strain evidence="6">cv. DH0086</strain>
    </source>
</reference>
<accession>A0A5P1EF91</accession>
<dbReference type="SMART" id="SM00856">
    <property type="entry name" value="PMEI"/>
    <property type="match status" value="1"/>
</dbReference>
<sequence length="163" mass="17964">MPLKDICDKISSSEDVELCMATIQSAAANSAVHDTSNMDVSVALTLSINGNIAYANTAVQRIKELLRDTTRVNNETRECLTTCDEMYSDSIEDLEQVKKEIKEKTTTSDIVALLDGVVNEYTSCQDEFNEASLASVISEYQEQLESMANINLALAQIIWPKSS</sequence>
<keyword evidence="2" id="KW-1015">Disulfide bond</keyword>
<evidence type="ECO:0000256" key="2">
    <source>
        <dbReference type="ARBA" id="ARBA00023157"/>
    </source>
</evidence>
<comment type="similarity">
    <text evidence="3">Belongs to the PMEI family.</text>
</comment>
<dbReference type="Proteomes" id="UP000243459">
    <property type="component" value="Chromosome 7"/>
</dbReference>
<organism evidence="5 6">
    <name type="scientific">Asparagus officinalis</name>
    <name type="common">Garden asparagus</name>
    <dbReference type="NCBI Taxonomy" id="4686"/>
    <lineage>
        <taxon>Eukaryota</taxon>
        <taxon>Viridiplantae</taxon>
        <taxon>Streptophyta</taxon>
        <taxon>Embryophyta</taxon>
        <taxon>Tracheophyta</taxon>
        <taxon>Spermatophyta</taxon>
        <taxon>Magnoliopsida</taxon>
        <taxon>Liliopsida</taxon>
        <taxon>Asparagales</taxon>
        <taxon>Asparagaceae</taxon>
        <taxon>Asparagoideae</taxon>
        <taxon>Asparagus</taxon>
    </lineage>
</organism>
<protein>
    <recommendedName>
        <fullName evidence="4">Pectinesterase inhibitor domain-containing protein</fullName>
    </recommendedName>
</protein>
<dbReference type="NCBIfam" id="TIGR01614">
    <property type="entry name" value="PME_inhib"/>
    <property type="match status" value="1"/>
</dbReference>
<dbReference type="Gramene" id="ONK63371">
    <property type="protein sequence ID" value="ONK63371"/>
    <property type="gene ID" value="A4U43_C07F14440"/>
</dbReference>
<proteinExistence type="inferred from homology"/>
<gene>
    <name evidence="5" type="ORF">A4U43_C07F14440</name>
</gene>
<dbReference type="Pfam" id="PF04043">
    <property type="entry name" value="PMEI"/>
    <property type="match status" value="1"/>
</dbReference>
<dbReference type="PANTHER" id="PTHR35357:SF24">
    <property type="entry name" value="OS04G0587200 PROTEIN"/>
    <property type="match status" value="1"/>
</dbReference>
<evidence type="ECO:0000259" key="4">
    <source>
        <dbReference type="SMART" id="SM00856"/>
    </source>
</evidence>
<name>A0A5P1EF91_ASPOF</name>
<dbReference type="SUPFAM" id="SSF101148">
    <property type="entry name" value="Plant invertase/pectin methylesterase inhibitor"/>
    <property type="match status" value="1"/>
</dbReference>
<dbReference type="PANTHER" id="PTHR35357">
    <property type="entry name" value="OS02G0537100 PROTEIN"/>
    <property type="match status" value="1"/>
</dbReference>
<keyword evidence="6" id="KW-1185">Reference proteome</keyword>